<keyword evidence="2" id="KW-1185">Reference proteome</keyword>
<sequence>MLSREYLEQTASFCLVQGKLNESFKLARRGVANRCESFSTVSVVRSGVGARICSVGTVFGLGGAAAKETRAVGKIWWCGRERYA</sequence>
<dbReference type="AlphaFoldDB" id="A0A7W5DVM6"/>
<organism evidence="1 2">
    <name type="scientific">Aporhodopirellula rubra</name>
    <dbReference type="NCBI Taxonomy" id="980271"/>
    <lineage>
        <taxon>Bacteria</taxon>
        <taxon>Pseudomonadati</taxon>
        <taxon>Planctomycetota</taxon>
        <taxon>Planctomycetia</taxon>
        <taxon>Pirellulales</taxon>
        <taxon>Pirellulaceae</taxon>
        <taxon>Aporhodopirellula</taxon>
    </lineage>
</organism>
<name>A0A7W5DVM6_9BACT</name>
<evidence type="ECO:0000313" key="1">
    <source>
        <dbReference type="EMBL" id="MBB3205366.1"/>
    </source>
</evidence>
<accession>A0A7W5DVM6</accession>
<evidence type="ECO:0000313" key="2">
    <source>
        <dbReference type="Proteomes" id="UP000536179"/>
    </source>
</evidence>
<protein>
    <submittedName>
        <fullName evidence="1">Uncharacterized protein</fullName>
    </submittedName>
</protein>
<dbReference type="Proteomes" id="UP000536179">
    <property type="component" value="Unassembled WGS sequence"/>
</dbReference>
<dbReference type="EMBL" id="JACHXU010000003">
    <property type="protein sequence ID" value="MBB3205366.1"/>
    <property type="molecule type" value="Genomic_DNA"/>
</dbReference>
<comment type="caution">
    <text evidence="1">The sequence shown here is derived from an EMBL/GenBank/DDBJ whole genome shotgun (WGS) entry which is preliminary data.</text>
</comment>
<gene>
    <name evidence="1" type="ORF">FHS27_001166</name>
</gene>
<proteinExistence type="predicted"/>
<reference evidence="1 2" key="1">
    <citation type="submission" date="2020-08" db="EMBL/GenBank/DDBJ databases">
        <title>Genomic Encyclopedia of Type Strains, Phase III (KMG-III): the genomes of soil and plant-associated and newly described type strains.</title>
        <authorList>
            <person name="Whitman W."/>
        </authorList>
    </citation>
    <scope>NUCLEOTIDE SEQUENCE [LARGE SCALE GENOMIC DNA]</scope>
    <source>
        <strain evidence="1 2">CECT 8075</strain>
    </source>
</reference>